<dbReference type="RefSeq" id="WP_162662968.1">
    <property type="nucleotide sequence ID" value="NZ_CP048020.1"/>
</dbReference>
<dbReference type="Proteomes" id="UP000464374">
    <property type="component" value="Chromosome"/>
</dbReference>
<name>A0A6P1XZ93_9SPIR</name>
<dbReference type="InterPro" id="IPR023089">
    <property type="entry name" value="YozE_SAM-like"/>
</dbReference>
<proteinExistence type="predicted"/>
<dbReference type="AlphaFoldDB" id="A0A6P1XZ93"/>
<accession>A0A6P1XZ93</accession>
<dbReference type="Gene3D" id="1.10.150.260">
    <property type="entry name" value="YozE SAM-like"/>
    <property type="match status" value="1"/>
</dbReference>
<dbReference type="InterPro" id="IPR036806">
    <property type="entry name" value="YozE_SAM-like_sf"/>
</dbReference>
<protein>
    <recommendedName>
        <fullName evidence="1">YozE SAM-like domain-containing protein</fullName>
    </recommendedName>
</protein>
<sequence length="72" mass="8504">MSKSFYSWLSQFKNDSTSVGDLARDVRFDKEFPRHSDSRKYLRDYLESMGACDSTMSIFEEAFSHYEQDAKK</sequence>
<organism evidence="2 3">
    <name type="scientific">Treponema vincentii</name>
    <dbReference type="NCBI Taxonomy" id="69710"/>
    <lineage>
        <taxon>Bacteria</taxon>
        <taxon>Pseudomonadati</taxon>
        <taxon>Spirochaetota</taxon>
        <taxon>Spirochaetia</taxon>
        <taxon>Spirochaetales</taxon>
        <taxon>Treponemataceae</taxon>
        <taxon>Treponema</taxon>
    </lineage>
</organism>
<evidence type="ECO:0000313" key="2">
    <source>
        <dbReference type="EMBL" id="QHX42797.1"/>
    </source>
</evidence>
<evidence type="ECO:0000259" key="1">
    <source>
        <dbReference type="Pfam" id="PF06855"/>
    </source>
</evidence>
<dbReference type="KEGG" id="trz:GWP43_04305"/>
<evidence type="ECO:0000313" key="3">
    <source>
        <dbReference type="Proteomes" id="UP000464374"/>
    </source>
</evidence>
<dbReference type="SUPFAM" id="SSF140652">
    <property type="entry name" value="YozE-like"/>
    <property type="match status" value="1"/>
</dbReference>
<dbReference type="Pfam" id="PF06855">
    <property type="entry name" value="YozE_SAM_like"/>
    <property type="match status" value="1"/>
</dbReference>
<dbReference type="EMBL" id="CP048020">
    <property type="protein sequence ID" value="QHX42797.1"/>
    <property type="molecule type" value="Genomic_DNA"/>
</dbReference>
<reference evidence="2 3" key="1">
    <citation type="submission" date="2020-01" db="EMBL/GenBank/DDBJ databases">
        <title>Complete genome sequence of a human oral phylogroup 1 Treponema sp. strain ATCC 700766, originally isolated from periodontitis dental plaque.</title>
        <authorList>
            <person name="Chan Y."/>
            <person name="Huo Y.-B."/>
            <person name="Yu X.-L."/>
            <person name="Zeng H."/>
            <person name="Leung W.-K."/>
            <person name="Watt R.M."/>
        </authorList>
    </citation>
    <scope>NUCLEOTIDE SEQUENCE [LARGE SCALE GENOMIC DNA]</scope>
    <source>
        <strain evidence="2 3">OMZ 804</strain>
    </source>
</reference>
<feature type="domain" description="YozE SAM-like" evidence="1">
    <location>
        <begin position="4"/>
        <end position="68"/>
    </location>
</feature>
<gene>
    <name evidence="2" type="ORF">GWP43_04305</name>
</gene>